<sequence>MAHLGCPKCTVEGDNLSHRAYFPPVISTLRTDESVRLQTDYDHHLGVSPMTTLPIDIVSTAPLDYMHLLCLGVTKKLLDLWFRGPYQKPFESTGVLLTTGRGRQSHSHGQTMGK</sequence>
<reference evidence="1 2" key="1">
    <citation type="journal article" date="2020" name="Cell">
        <title>Large-Scale Comparative Analyses of Tick Genomes Elucidate Their Genetic Diversity and Vector Capacities.</title>
        <authorList>
            <consortium name="Tick Genome and Microbiome Consortium (TIGMIC)"/>
            <person name="Jia N."/>
            <person name="Wang J."/>
            <person name="Shi W."/>
            <person name="Du L."/>
            <person name="Sun Y."/>
            <person name="Zhan W."/>
            <person name="Jiang J.F."/>
            <person name="Wang Q."/>
            <person name="Zhang B."/>
            <person name="Ji P."/>
            <person name="Bell-Sakyi L."/>
            <person name="Cui X.M."/>
            <person name="Yuan T.T."/>
            <person name="Jiang B.G."/>
            <person name="Yang W.F."/>
            <person name="Lam T.T."/>
            <person name="Chang Q.C."/>
            <person name="Ding S.J."/>
            <person name="Wang X.J."/>
            <person name="Zhu J.G."/>
            <person name="Ruan X.D."/>
            <person name="Zhao L."/>
            <person name="Wei J.T."/>
            <person name="Ye R.Z."/>
            <person name="Que T.C."/>
            <person name="Du C.H."/>
            <person name="Zhou Y.H."/>
            <person name="Cheng J.X."/>
            <person name="Dai P.F."/>
            <person name="Guo W.B."/>
            <person name="Han X.H."/>
            <person name="Huang E.J."/>
            <person name="Li L.F."/>
            <person name="Wei W."/>
            <person name="Gao Y.C."/>
            <person name="Liu J.Z."/>
            <person name="Shao H.Z."/>
            <person name="Wang X."/>
            <person name="Wang C.C."/>
            <person name="Yang T.C."/>
            <person name="Huo Q.B."/>
            <person name="Li W."/>
            <person name="Chen H.Y."/>
            <person name="Chen S.E."/>
            <person name="Zhou L.G."/>
            <person name="Ni X.B."/>
            <person name="Tian J.H."/>
            <person name="Sheng Y."/>
            <person name="Liu T."/>
            <person name="Pan Y.S."/>
            <person name="Xia L.Y."/>
            <person name="Li J."/>
            <person name="Zhao F."/>
            <person name="Cao W.C."/>
        </authorList>
    </citation>
    <scope>NUCLEOTIDE SEQUENCE [LARGE SCALE GENOMIC DNA]</scope>
    <source>
        <strain evidence="1">HaeL-2018</strain>
    </source>
</reference>
<dbReference type="AlphaFoldDB" id="A0A9J6FG99"/>
<protein>
    <submittedName>
        <fullName evidence="1">Uncharacterized protein</fullName>
    </submittedName>
</protein>
<dbReference type="PANTHER" id="PTHR33053:SF24">
    <property type="entry name" value="TRANSPOSASE DOMAIN-CONTAINING PROTEIN"/>
    <property type="match status" value="1"/>
</dbReference>
<gene>
    <name evidence="1" type="ORF">HPB48_014936</name>
</gene>
<evidence type="ECO:0000313" key="1">
    <source>
        <dbReference type="EMBL" id="KAH9361997.1"/>
    </source>
</evidence>
<dbReference type="EMBL" id="JABSTR010000001">
    <property type="protein sequence ID" value="KAH9361997.1"/>
    <property type="molecule type" value="Genomic_DNA"/>
</dbReference>
<keyword evidence="2" id="KW-1185">Reference proteome</keyword>
<dbReference type="Proteomes" id="UP000821853">
    <property type="component" value="Chromosome 1"/>
</dbReference>
<dbReference type="VEuPathDB" id="VectorBase:HLOH_049457"/>
<dbReference type="PANTHER" id="PTHR33053">
    <property type="entry name" value="PROTEIN, PUTATIVE-RELATED"/>
    <property type="match status" value="1"/>
</dbReference>
<dbReference type="OrthoDB" id="6492639at2759"/>
<name>A0A9J6FG99_HAELO</name>
<organism evidence="1 2">
    <name type="scientific">Haemaphysalis longicornis</name>
    <name type="common">Bush tick</name>
    <dbReference type="NCBI Taxonomy" id="44386"/>
    <lineage>
        <taxon>Eukaryota</taxon>
        <taxon>Metazoa</taxon>
        <taxon>Ecdysozoa</taxon>
        <taxon>Arthropoda</taxon>
        <taxon>Chelicerata</taxon>
        <taxon>Arachnida</taxon>
        <taxon>Acari</taxon>
        <taxon>Parasitiformes</taxon>
        <taxon>Ixodida</taxon>
        <taxon>Ixodoidea</taxon>
        <taxon>Ixodidae</taxon>
        <taxon>Haemaphysalinae</taxon>
        <taxon>Haemaphysalis</taxon>
    </lineage>
</organism>
<comment type="caution">
    <text evidence="1">The sequence shown here is derived from an EMBL/GenBank/DDBJ whole genome shotgun (WGS) entry which is preliminary data.</text>
</comment>
<evidence type="ECO:0000313" key="2">
    <source>
        <dbReference type="Proteomes" id="UP000821853"/>
    </source>
</evidence>
<accession>A0A9J6FG99</accession>
<proteinExistence type="predicted"/>
<dbReference type="OMA" id="RTDENFH"/>